<evidence type="ECO:0000256" key="1">
    <source>
        <dbReference type="ARBA" id="ARBA00008668"/>
    </source>
</evidence>
<dbReference type="Proteomes" id="UP000252585">
    <property type="component" value="Unassembled WGS sequence"/>
</dbReference>
<dbReference type="SUPFAM" id="SSF52266">
    <property type="entry name" value="SGNH hydrolase"/>
    <property type="match status" value="1"/>
</dbReference>
<keyword evidence="2" id="KW-0378">Hydrolase</keyword>
<dbReference type="InterPro" id="IPR001087">
    <property type="entry name" value="GDSL"/>
</dbReference>
<dbReference type="GO" id="GO:0016788">
    <property type="term" value="F:hydrolase activity, acting on ester bonds"/>
    <property type="evidence" value="ECO:0007669"/>
    <property type="project" value="InterPro"/>
</dbReference>
<organism evidence="3 4">
    <name type="scientific">Saliterribacillus persicus</name>
    <dbReference type="NCBI Taxonomy" id="930114"/>
    <lineage>
        <taxon>Bacteria</taxon>
        <taxon>Bacillati</taxon>
        <taxon>Bacillota</taxon>
        <taxon>Bacilli</taxon>
        <taxon>Bacillales</taxon>
        <taxon>Bacillaceae</taxon>
        <taxon>Saliterribacillus</taxon>
    </lineage>
</organism>
<accession>A0A368Y187</accession>
<proteinExistence type="inferred from homology"/>
<dbReference type="InterPro" id="IPR036514">
    <property type="entry name" value="SGNH_hydro_sf"/>
</dbReference>
<evidence type="ECO:0000313" key="3">
    <source>
        <dbReference type="EMBL" id="RCW72004.1"/>
    </source>
</evidence>
<comment type="caution">
    <text evidence="3">The sequence shown here is derived from an EMBL/GenBank/DDBJ whole genome shotgun (WGS) entry which is preliminary data.</text>
</comment>
<dbReference type="PANTHER" id="PTHR43695:SF1">
    <property type="entry name" value="RHAMNOGALACTURONAN ACETYLESTERASE"/>
    <property type="match status" value="1"/>
</dbReference>
<keyword evidence="4" id="KW-1185">Reference proteome</keyword>
<dbReference type="Pfam" id="PF00657">
    <property type="entry name" value="Lipase_GDSL"/>
    <property type="match status" value="1"/>
</dbReference>
<dbReference type="CDD" id="cd01821">
    <property type="entry name" value="Rhamnogalacturan_acetylesterase_like"/>
    <property type="match status" value="1"/>
</dbReference>
<sequence>MKLKKHLYIASDSTAQTYPDKEAPQAGWGQFLSNYLPEKLEVCNHAIGGRSSKTFIEEGRLTEIMKKIKTNDFLLIQMGHNDSTKERPLRYTEAYGDFKEYLTEYIVEGRKKGAIPILITPVARLHYVKNEFLADFGDYCNAIKEVAYKEKVDCIDLMKHSLYHLENIGYQEAATYFMVSHNGEDCTHYTRKGADRIARILALYLMPLLADK</sequence>
<evidence type="ECO:0000256" key="2">
    <source>
        <dbReference type="ARBA" id="ARBA00022801"/>
    </source>
</evidence>
<dbReference type="AlphaFoldDB" id="A0A368Y187"/>
<dbReference type="EMBL" id="QPJJ01000005">
    <property type="protein sequence ID" value="RCW72004.1"/>
    <property type="molecule type" value="Genomic_DNA"/>
</dbReference>
<dbReference type="InterPro" id="IPR037459">
    <property type="entry name" value="RhgT-like"/>
</dbReference>
<gene>
    <name evidence="3" type="ORF">DFR57_105189</name>
</gene>
<comment type="similarity">
    <text evidence="1">Belongs to the 'GDSL' lipolytic enzyme family.</text>
</comment>
<protein>
    <submittedName>
        <fullName evidence="3">Lysophospholipase L1-like esterase</fullName>
    </submittedName>
</protein>
<dbReference type="OrthoDB" id="9807041at2"/>
<name>A0A368Y187_9BACI</name>
<dbReference type="RefSeq" id="WP_114352552.1">
    <property type="nucleotide sequence ID" value="NZ_QPJJ01000005.1"/>
</dbReference>
<evidence type="ECO:0000313" key="4">
    <source>
        <dbReference type="Proteomes" id="UP000252585"/>
    </source>
</evidence>
<dbReference type="PANTHER" id="PTHR43695">
    <property type="entry name" value="PUTATIVE (AFU_ORTHOLOGUE AFUA_2G17250)-RELATED"/>
    <property type="match status" value="1"/>
</dbReference>
<dbReference type="Gene3D" id="3.40.50.1110">
    <property type="entry name" value="SGNH hydrolase"/>
    <property type="match status" value="1"/>
</dbReference>
<reference evidence="3 4" key="1">
    <citation type="submission" date="2018-07" db="EMBL/GenBank/DDBJ databases">
        <title>Genomic Encyclopedia of Type Strains, Phase IV (KMG-IV): sequencing the most valuable type-strain genomes for metagenomic binning, comparative biology and taxonomic classification.</title>
        <authorList>
            <person name="Goeker M."/>
        </authorList>
    </citation>
    <scope>NUCLEOTIDE SEQUENCE [LARGE SCALE GENOMIC DNA]</scope>
    <source>
        <strain evidence="3 4">DSM 27696</strain>
    </source>
</reference>